<sequence>MPVLMAKGRQVPLRTADGRPLHLMRMAIGRRSAPRSGSLCPGRRGRFGAFGLLYGQGRFPDAVFADSPAHPDGSIEHFAGPVVENVAGEEGKESFVARLPRLPPHADRLEFGVSSFDGSTFEAVQSAHCRIVDDGLGHKLARYAFPAHGLHAALIMAAVTRAGGAGTMKALGAPVACTTFALPPPGRRGVTRSAHESRTLPSTPAPAPPPNRFFWCGIWCRTRRPCTLCNARRTAIRRTPSGPPRAIQPA</sequence>
<evidence type="ECO:0000313" key="3">
    <source>
        <dbReference type="EMBL" id="AXE23409.1"/>
    </source>
</evidence>
<keyword evidence="4" id="KW-1185">Reference proteome</keyword>
<dbReference type="OrthoDB" id="4189444at2"/>
<organism evidence="3 4">
    <name type="scientific">Streptomyces globosus</name>
    <dbReference type="NCBI Taxonomy" id="68209"/>
    <lineage>
        <taxon>Bacteria</taxon>
        <taxon>Bacillati</taxon>
        <taxon>Actinomycetota</taxon>
        <taxon>Actinomycetes</taxon>
        <taxon>Kitasatosporales</taxon>
        <taxon>Streptomycetaceae</taxon>
        <taxon>Streptomyces</taxon>
    </lineage>
</organism>
<dbReference type="InterPro" id="IPR003325">
    <property type="entry name" value="TerD"/>
</dbReference>
<evidence type="ECO:0000313" key="4">
    <source>
        <dbReference type="Proteomes" id="UP000252004"/>
    </source>
</evidence>
<gene>
    <name evidence="3" type="ORF">C0216_07970</name>
</gene>
<dbReference type="EMBL" id="CP030862">
    <property type="protein sequence ID" value="AXE23409.1"/>
    <property type="molecule type" value="Genomic_DNA"/>
</dbReference>
<dbReference type="PANTHER" id="PTHR32097">
    <property type="entry name" value="CAMP-BINDING PROTEIN 1-RELATED"/>
    <property type="match status" value="1"/>
</dbReference>
<name>A0A344TXN8_9ACTN</name>
<dbReference type="RefSeq" id="WP_114054590.1">
    <property type="nucleotide sequence ID" value="NZ_CP030862.1"/>
</dbReference>
<proteinExistence type="predicted"/>
<evidence type="ECO:0000259" key="2">
    <source>
        <dbReference type="Pfam" id="PF02342"/>
    </source>
</evidence>
<dbReference type="KEGG" id="sgz:C0216_07970"/>
<dbReference type="InterPro" id="IPR051324">
    <property type="entry name" value="Stress/Tellurium_Resist"/>
</dbReference>
<evidence type="ECO:0000256" key="1">
    <source>
        <dbReference type="SAM" id="MobiDB-lite"/>
    </source>
</evidence>
<feature type="region of interest" description="Disordered" evidence="1">
    <location>
        <begin position="184"/>
        <end position="205"/>
    </location>
</feature>
<dbReference type="Pfam" id="PF02342">
    <property type="entry name" value="TerD"/>
    <property type="match status" value="1"/>
</dbReference>
<feature type="domain" description="TerD" evidence="2">
    <location>
        <begin position="61"/>
        <end position="174"/>
    </location>
</feature>
<reference evidence="3 4" key="1">
    <citation type="submission" date="2018-01" db="EMBL/GenBank/DDBJ databases">
        <title>Draft genome Sequence of streptomyces globosus LZH-48.</title>
        <authorList>
            <person name="Ran K."/>
            <person name="Li Z."/>
            <person name="Wei S."/>
            <person name="Dong R."/>
        </authorList>
    </citation>
    <scope>NUCLEOTIDE SEQUENCE [LARGE SCALE GENOMIC DNA]</scope>
    <source>
        <strain evidence="3 4">LZH-48</strain>
    </source>
</reference>
<protein>
    <submittedName>
        <fullName evidence="3">TerD family protein</fullName>
    </submittedName>
</protein>
<dbReference type="Gene3D" id="2.60.60.30">
    <property type="entry name" value="sav2460 like domains"/>
    <property type="match status" value="1"/>
</dbReference>
<dbReference type="CDD" id="cd06974">
    <property type="entry name" value="TerD_like"/>
    <property type="match status" value="1"/>
</dbReference>
<dbReference type="PANTHER" id="PTHR32097:SF17">
    <property type="entry name" value="CAMP-BINDING PROTEIN 1-RELATED"/>
    <property type="match status" value="1"/>
</dbReference>
<dbReference type="AlphaFoldDB" id="A0A344TXN8"/>
<dbReference type="Proteomes" id="UP000252004">
    <property type="component" value="Chromosome"/>
</dbReference>
<accession>A0A344TXN8</accession>